<sequence>MFVNGRLVALVGDEVSCPLHGRNAITEGTDQWSENGRAMVVNGCHSECGCQGEVPAPIVVGRWILAAVVAVLASVLLFLLYASEHVQPLHAVNIWAVSGSPLLIWLLAFGARAYFYGSALSHQQFLEEEALVAQQAWQGWAQRYMAVCGSCVLLPDQVSASALAQGAVSFPNRSGQARRITALLIPHVRALTGLQLLLQALDATLLALPAAHASLALRDAWKQSWVAVMGTPIPEKLTVTDELPYQWIDDILKTASPALQLILVLQVRGEVAYSDGLAALLLCPDRLASEWELPVQGRLLRPMPLDTTQLKNELTLFMQTQPIARQASSVLADDADWHPLTGDVAAISGLCGASLTAGQLWIQEYLWGRSGPFSHWLVAALGIEVARHQQRPLLLLTRDETRHWISTVTTGELA</sequence>
<keyword evidence="1" id="KW-1133">Transmembrane helix</keyword>
<evidence type="ECO:0000313" key="3">
    <source>
        <dbReference type="Proteomes" id="UP001177023"/>
    </source>
</evidence>
<keyword evidence="1" id="KW-0472">Membrane</keyword>
<dbReference type="InterPro" id="IPR008727">
    <property type="entry name" value="PAAR_motif"/>
</dbReference>
<keyword evidence="1" id="KW-0812">Transmembrane</keyword>
<dbReference type="EMBL" id="CATQJA010000011">
    <property type="protein sequence ID" value="CAJ0557413.1"/>
    <property type="molecule type" value="Genomic_DNA"/>
</dbReference>
<feature type="transmembrane region" description="Helical" evidence="1">
    <location>
        <begin position="94"/>
        <end position="115"/>
    </location>
</feature>
<organism evidence="2 3">
    <name type="scientific">Mesorhabditis spiculigera</name>
    <dbReference type="NCBI Taxonomy" id="96644"/>
    <lineage>
        <taxon>Eukaryota</taxon>
        <taxon>Metazoa</taxon>
        <taxon>Ecdysozoa</taxon>
        <taxon>Nematoda</taxon>
        <taxon>Chromadorea</taxon>
        <taxon>Rhabditida</taxon>
        <taxon>Rhabditina</taxon>
        <taxon>Rhabditomorpha</taxon>
        <taxon>Rhabditoidea</taxon>
        <taxon>Rhabditidae</taxon>
        <taxon>Mesorhabditinae</taxon>
        <taxon>Mesorhabditis</taxon>
    </lineage>
</organism>
<comment type="caution">
    <text evidence="2">The sequence shown here is derived from an EMBL/GenBank/DDBJ whole genome shotgun (WGS) entry which is preliminary data.</text>
</comment>
<name>A0AA36C4M9_9BILA</name>
<reference evidence="2" key="1">
    <citation type="submission" date="2023-06" db="EMBL/GenBank/DDBJ databases">
        <authorList>
            <person name="Delattre M."/>
        </authorList>
    </citation>
    <scope>NUCLEOTIDE SEQUENCE</scope>
    <source>
        <strain evidence="2">AF72</strain>
    </source>
</reference>
<dbReference type="AlphaFoldDB" id="A0AA36C4M9"/>
<feature type="transmembrane region" description="Helical" evidence="1">
    <location>
        <begin position="63"/>
        <end position="82"/>
    </location>
</feature>
<keyword evidence="3" id="KW-1185">Reference proteome</keyword>
<accession>A0AA36C4M9</accession>
<dbReference type="Pfam" id="PF05488">
    <property type="entry name" value="PAAR_motif"/>
    <property type="match status" value="1"/>
</dbReference>
<dbReference type="CDD" id="cd14744">
    <property type="entry name" value="PAAR_CT_2"/>
    <property type="match status" value="1"/>
</dbReference>
<evidence type="ECO:0000256" key="1">
    <source>
        <dbReference type="SAM" id="Phobius"/>
    </source>
</evidence>
<dbReference type="Proteomes" id="UP001177023">
    <property type="component" value="Unassembled WGS sequence"/>
</dbReference>
<evidence type="ECO:0000313" key="2">
    <source>
        <dbReference type="EMBL" id="CAJ0557413.1"/>
    </source>
</evidence>
<gene>
    <name evidence="2" type="ORF">MSPICULIGERA_LOCUS171</name>
</gene>
<feature type="non-terminal residue" evidence="2">
    <location>
        <position position="414"/>
    </location>
</feature>
<dbReference type="Gene3D" id="2.60.200.60">
    <property type="match status" value="1"/>
</dbReference>
<proteinExistence type="predicted"/>
<protein>
    <submittedName>
        <fullName evidence="2">Uncharacterized protein</fullName>
    </submittedName>
</protein>